<sequence length="187" mass="20133">MEKKSAILACILVLNMCTSISLVQCEYYSQSLPYNQVKEQKTSLHFYMHDILGGSKPTAVPIARANSGQGGPAPFGTLFAIDDPLTEGPEITSTLIGNGRGMYVSASQDAIPTLVMYMDLGFTSGKFNGSSISVFSRNPITESPREMAIVGGRGLFRFAKGYITVHTHSFSGNGDAVLEYNAEIVHP</sequence>
<accession>A0ABD3U4T6</accession>
<evidence type="ECO:0000256" key="4">
    <source>
        <dbReference type="RuleBase" id="RU363099"/>
    </source>
</evidence>
<evidence type="ECO:0000256" key="3">
    <source>
        <dbReference type="ARBA" id="ARBA00022525"/>
    </source>
</evidence>
<protein>
    <recommendedName>
        <fullName evidence="4">Dirigent protein</fullName>
    </recommendedName>
</protein>
<evidence type="ECO:0000313" key="6">
    <source>
        <dbReference type="Proteomes" id="UP001634393"/>
    </source>
</evidence>
<dbReference type="InterPro" id="IPR044859">
    <property type="entry name" value="Allene_oxi_cyc_Dirigent"/>
</dbReference>
<feature type="signal peptide" evidence="4">
    <location>
        <begin position="1"/>
        <end position="25"/>
    </location>
</feature>
<dbReference type="PANTHER" id="PTHR21495">
    <property type="entry name" value="NUCLEOPORIN-RELATED"/>
    <property type="match status" value="1"/>
</dbReference>
<name>A0ABD3U4T6_9LAMI</name>
<dbReference type="GO" id="GO:0048046">
    <property type="term" value="C:apoplast"/>
    <property type="evidence" value="ECO:0007669"/>
    <property type="project" value="UniProtKB-SubCell"/>
</dbReference>
<proteinExistence type="inferred from homology"/>
<dbReference type="InterPro" id="IPR004265">
    <property type="entry name" value="Dirigent"/>
</dbReference>
<reference evidence="5 6" key="1">
    <citation type="submission" date="2024-12" db="EMBL/GenBank/DDBJ databases">
        <title>The unique morphological basis and parallel evolutionary history of personate flowers in Penstemon.</title>
        <authorList>
            <person name="Depatie T.H."/>
            <person name="Wessinger C.A."/>
        </authorList>
    </citation>
    <scope>NUCLEOTIDE SEQUENCE [LARGE SCALE GENOMIC DNA]</scope>
    <source>
        <strain evidence="5">WTNN_2</strain>
        <tissue evidence="5">Leaf</tissue>
    </source>
</reference>
<comment type="caution">
    <text evidence="5">The sequence shown here is derived from an EMBL/GenBank/DDBJ whole genome shotgun (WGS) entry which is preliminary data.</text>
</comment>
<evidence type="ECO:0000256" key="1">
    <source>
        <dbReference type="ARBA" id="ARBA00010746"/>
    </source>
</evidence>
<comment type="subunit">
    <text evidence="2 4">Homodimer.</text>
</comment>
<organism evidence="5 6">
    <name type="scientific">Penstemon smallii</name>
    <dbReference type="NCBI Taxonomy" id="265156"/>
    <lineage>
        <taxon>Eukaryota</taxon>
        <taxon>Viridiplantae</taxon>
        <taxon>Streptophyta</taxon>
        <taxon>Embryophyta</taxon>
        <taxon>Tracheophyta</taxon>
        <taxon>Spermatophyta</taxon>
        <taxon>Magnoliopsida</taxon>
        <taxon>eudicotyledons</taxon>
        <taxon>Gunneridae</taxon>
        <taxon>Pentapetalae</taxon>
        <taxon>asterids</taxon>
        <taxon>lamiids</taxon>
        <taxon>Lamiales</taxon>
        <taxon>Plantaginaceae</taxon>
        <taxon>Cheloneae</taxon>
        <taxon>Penstemon</taxon>
    </lineage>
</organism>
<gene>
    <name evidence="5" type="ORF">ACJIZ3_000785</name>
</gene>
<comment type="similarity">
    <text evidence="1 4">Belongs to the plant dirigent protein family.</text>
</comment>
<dbReference type="GO" id="GO:0009699">
    <property type="term" value="P:phenylpropanoid biosynthetic process"/>
    <property type="evidence" value="ECO:0007669"/>
    <property type="project" value="UniProtKB-ARBA"/>
</dbReference>
<dbReference type="Pfam" id="PF03018">
    <property type="entry name" value="Dirigent"/>
    <property type="match status" value="1"/>
</dbReference>
<feature type="chain" id="PRO_5044530798" description="Dirigent protein" evidence="4">
    <location>
        <begin position="26"/>
        <end position="187"/>
    </location>
</feature>
<evidence type="ECO:0000313" key="5">
    <source>
        <dbReference type="EMBL" id="KAL3843382.1"/>
    </source>
</evidence>
<comment type="subcellular location">
    <subcellularLocation>
        <location evidence="4">Secreted</location>
        <location evidence="4">Extracellular space</location>
        <location evidence="4">Apoplast</location>
    </subcellularLocation>
</comment>
<comment type="function">
    <text evidence="4">Dirigent proteins impart stereoselectivity on the phenoxy radical-coupling reaction, yielding optically active lignans from two molecules of coniferyl alcohol in the biosynthesis of lignans, flavonolignans, and alkaloids and thus plays a central role in plant secondary metabolism.</text>
</comment>
<evidence type="ECO:0000256" key="2">
    <source>
        <dbReference type="ARBA" id="ARBA00011738"/>
    </source>
</evidence>
<dbReference type="EMBL" id="JBJXBP010000002">
    <property type="protein sequence ID" value="KAL3843382.1"/>
    <property type="molecule type" value="Genomic_DNA"/>
</dbReference>
<dbReference type="Gene3D" id="2.40.480.10">
    <property type="entry name" value="Allene oxide cyclase-like"/>
    <property type="match status" value="1"/>
</dbReference>
<keyword evidence="4" id="KW-0732">Signal</keyword>
<keyword evidence="4" id="KW-0052">Apoplast</keyword>
<dbReference type="Proteomes" id="UP001634393">
    <property type="component" value="Unassembled WGS sequence"/>
</dbReference>
<keyword evidence="3 4" id="KW-0964">Secreted</keyword>
<keyword evidence="6" id="KW-1185">Reference proteome</keyword>
<dbReference type="AlphaFoldDB" id="A0ABD3U4T6"/>